<evidence type="ECO:0000313" key="13">
    <source>
        <dbReference type="Proteomes" id="UP000494165"/>
    </source>
</evidence>
<feature type="transmembrane region" description="Helical" evidence="10">
    <location>
        <begin position="303"/>
        <end position="327"/>
    </location>
</feature>
<evidence type="ECO:0000256" key="10">
    <source>
        <dbReference type="SAM" id="Phobius"/>
    </source>
</evidence>
<evidence type="ECO:0000256" key="6">
    <source>
        <dbReference type="ARBA" id="ARBA00023136"/>
    </source>
</evidence>
<keyword evidence="13" id="KW-1185">Reference proteome</keyword>
<feature type="transmembrane region" description="Helical" evidence="10">
    <location>
        <begin position="271"/>
        <end position="291"/>
    </location>
</feature>
<dbReference type="GO" id="GO:0008528">
    <property type="term" value="F:G protein-coupled peptide receptor activity"/>
    <property type="evidence" value="ECO:0007669"/>
    <property type="project" value="TreeGrafter"/>
</dbReference>
<dbReference type="AlphaFoldDB" id="A0A8S1C6U4"/>
<comment type="subcellular location">
    <subcellularLocation>
        <location evidence="1">Membrane</location>
        <topology evidence="1">Multi-pass membrane protein</topology>
    </subcellularLocation>
</comment>
<keyword evidence="8" id="KW-0807">Transducer</keyword>
<dbReference type="InterPro" id="IPR017981">
    <property type="entry name" value="GPCR_2-like_7TM"/>
</dbReference>
<reference evidence="12 13" key="1">
    <citation type="submission" date="2020-04" db="EMBL/GenBank/DDBJ databases">
        <authorList>
            <person name="Alioto T."/>
            <person name="Alioto T."/>
            <person name="Gomez Garrido J."/>
        </authorList>
    </citation>
    <scope>NUCLEOTIDE SEQUENCE [LARGE SCALE GENOMIC DNA]</scope>
</reference>
<proteinExistence type="inferred from homology"/>
<dbReference type="GO" id="GO:0005886">
    <property type="term" value="C:plasma membrane"/>
    <property type="evidence" value="ECO:0007669"/>
    <property type="project" value="TreeGrafter"/>
</dbReference>
<dbReference type="Pfam" id="PF06652">
    <property type="entry name" value="Methuselah_N"/>
    <property type="match status" value="1"/>
</dbReference>
<evidence type="ECO:0000259" key="11">
    <source>
        <dbReference type="PROSITE" id="PS50261"/>
    </source>
</evidence>
<dbReference type="Proteomes" id="UP000494165">
    <property type="component" value="Unassembled WGS sequence"/>
</dbReference>
<sequence length="523" mass="58805">MVLSSQSAKSGAPESSLGSAQIPNSVPHSSAHEAVSMMFANLKEASLFRLLTVFLLIAEPLEAKINPPCLTEESVLVKSFQIFGNGTLLDKERNVQYGPHLYFREGNAFRGCVCRVKTCIKKCCPMDQILNAINAPRRCEQEGSAGQFQKHFLEDELFTAGEHIDAFFLTGYPDCGGLGIFALERRIDNFTLLATGQLADNINFKPVSTFCVDYFSTLDYISAVICAPTESRGLNSTFFSVCLLSASVFMALTLAVYTLLPQLRNLHGKCLMCHVGCLMLAYFLLSAVKFYTGNIQKWICEVVAYLIQFSSAAAFFWLNVICFDICWMFNRVRTVRGSKADREHKKLIIYSIYAWGCSLLLLVICILVSMVANLQSFLPRPIFDENLCWYSSNKEDRLAIILYLYGPVSVSMFANLCFFARTACRIVSLKKGAGVLTRSDSQSGGDKQHTFVIYMKVFVLMGLSWFVEMLSFLVPEYIFLLYLAVVCNTLQGLAIFLIFVWKPKVLRMLHERFFSENETQISL</sequence>
<keyword evidence="3 10" id="KW-0812">Transmembrane</keyword>
<keyword evidence="4 10" id="KW-1133">Transmembrane helix</keyword>
<dbReference type="OrthoDB" id="6082634at2759"/>
<organism evidence="12 13">
    <name type="scientific">Cloeon dipterum</name>
    <dbReference type="NCBI Taxonomy" id="197152"/>
    <lineage>
        <taxon>Eukaryota</taxon>
        <taxon>Metazoa</taxon>
        <taxon>Ecdysozoa</taxon>
        <taxon>Arthropoda</taxon>
        <taxon>Hexapoda</taxon>
        <taxon>Insecta</taxon>
        <taxon>Pterygota</taxon>
        <taxon>Palaeoptera</taxon>
        <taxon>Ephemeroptera</taxon>
        <taxon>Pisciforma</taxon>
        <taxon>Baetidae</taxon>
        <taxon>Cloeon</taxon>
    </lineage>
</organism>
<evidence type="ECO:0000256" key="2">
    <source>
        <dbReference type="ARBA" id="ARBA00008979"/>
    </source>
</evidence>
<protein>
    <recommendedName>
        <fullName evidence="11">G-protein coupled receptors family 2 profile 2 domain-containing protein</fullName>
    </recommendedName>
</protein>
<keyword evidence="7" id="KW-0675">Receptor</keyword>
<feature type="transmembrane region" description="Helical" evidence="10">
    <location>
        <begin position="238"/>
        <end position="259"/>
    </location>
</feature>
<dbReference type="PROSITE" id="PS50261">
    <property type="entry name" value="G_PROTEIN_RECEP_F2_4"/>
    <property type="match status" value="1"/>
</dbReference>
<comment type="similarity">
    <text evidence="2">Belongs to the G-protein coupled receptor 2 family. Mth subfamily.</text>
</comment>
<dbReference type="InterPro" id="IPR051384">
    <property type="entry name" value="Mth_GPCR"/>
</dbReference>
<evidence type="ECO:0000256" key="3">
    <source>
        <dbReference type="ARBA" id="ARBA00022692"/>
    </source>
</evidence>
<evidence type="ECO:0000256" key="5">
    <source>
        <dbReference type="ARBA" id="ARBA00023040"/>
    </source>
</evidence>
<dbReference type="PANTHER" id="PTHR47154">
    <property type="entry name" value="G-PROTEIN COUPLED RECEPTOR MTH-RELATED"/>
    <property type="match status" value="1"/>
</dbReference>
<feature type="domain" description="G-protein coupled receptors family 2 profile 2" evidence="11">
    <location>
        <begin position="238"/>
        <end position="503"/>
    </location>
</feature>
<gene>
    <name evidence="12" type="ORF">CLODIP_2_CD09952</name>
</gene>
<dbReference type="EMBL" id="CADEPI010000013">
    <property type="protein sequence ID" value="CAB3363855.1"/>
    <property type="molecule type" value="Genomic_DNA"/>
</dbReference>
<evidence type="ECO:0000256" key="9">
    <source>
        <dbReference type="SAM" id="MobiDB-lite"/>
    </source>
</evidence>
<feature type="transmembrane region" description="Helical" evidence="10">
    <location>
        <begin position="479"/>
        <end position="501"/>
    </location>
</feature>
<feature type="compositionally biased region" description="Polar residues" evidence="9">
    <location>
        <begin position="16"/>
        <end position="25"/>
    </location>
</feature>
<comment type="caution">
    <text evidence="12">The sequence shown here is derived from an EMBL/GenBank/DDBJ whole genome shotgun (WGS) entry which is preliminary data.</text>
</comment>
<evidence type="ECO:0000256" key="1">
    <source>
        <dbReference type="ARBA" id="ARBA00004141"/>
    </source>
</evidence>
<name>A0A8S1C6U4_9INSE</name>
<dbReference type="CDD" id="cd15039">
    <property type="entry name" value="7tmB3_Methuselah-like"/>
    <property type="match status" value="1"/>
</dbReference>
<dbReference type="InterPro" id="IPR036272">
    <property type="entry name" value="Methuselah_N_sf"/>
</dbReference>
<feature type="transmembrane region" description="Helical" evidence="10">
    <location>
        <begin position="400"/>
        <end position="420"/>
    </location>
</feature>
<keyword evidence="6 10" id="KW-0472">Membrane</keyword>
<feature type="transmembrane region" description="Helical" evidence="10">
    <location>
        <begin position="347"/>
        <end position="372"/>
    </location>
</feature>
<evidence type="ECO:0000256" key="8">
    <source>
        <dbReference type="ARBA" id="ARBA00023224"/>
    </source>
</evidence>
<dbReference type="PANTHER" id="PTHR47154:SF2">
    <property type="entry name" value="G-PROTEIN COUPLED RECEPTOR MTH-RELATED"/>
    <property type="match status" value="1"/>
</dbReference>
<feature type="region of interest" description="Disordered" evidence="9">
    <location>
        <begin position="1"/>
        <end position="25"/>
    </location>
</feature>
<evidence type="ECO:0000256" key="7">
    <source>
        <dbReference type="ARBA" id="ARBA00023170"/>
    </source>
</evidence>
<dbReference type="Gene3D" id="1.20.1070.10">
    <property type="entry name" value="Rhodopsin 7-helix transmembrane proteins"/>
    <property type="match status" value="1"/>
</dbReference>
<dbReference type="GO" id="GO:0007166">
    <property type="term" value="P:cell surface receptor signaling pathway"/>
    <property type="evidence" value="ECO:0007669"/>
    <property type="project" value="InterPro"/>
</dbReference>
<accession>A0A8S1C6U4</accession>
<keyword evidence="5" id="KW-0297">G-protein coupled receptor</keyword>
<evidence type="ECO:0000313" key="12">
    <source>
        <dbReference type="EMBL" id="CAB3363855.1"/>
    </source>
</evidence>
<evidence type="ECO:0000256" key="4">
    <source>
        <dbReference type="ARBA" id="ARBA00022989"/>
    </source>
</evidence>
<dbReference type="InterPro" id="IPR010596">
    <property type="entry name" value="Methuselah_N_dom"/>
</dbReference>
<feature type="transmembrane region" description="Helical" evidence="10">
    <location>
        <begin position="451"/>
        <end position="473"/>
    </location>
</feature>
<dbReference type="SUPFAM" id="SSF63877">
    <property type="entry name" value="Methuselah ectodomain"/>
    <property type="match status" value="1"/>
</dbReference>